<gene>
    <name evidence="1" type="ORF">ACFPA8_15135</name>
</gene>
<evidence type="ECO:0000313" key="2">
    <source>
        <dbReference type="Proteomes" id="UP001595997"/>
    </source>
</evidence>
<dbReference type="RefSeq" id="WP_386448317.1">
    <property type="nucleotide sequence ID" value="NZ_JBHSFH010000007.1"/>
</dbReference>
<proteinExistence type="predicted"/>
<evidence type="ECO:0000313" key="1">
    <source>
        <dbReference type="EMBL" id="MFC4495465.1"/>
    </source>
</evidence>
<accession>A0ABV9A978</accession>
<dbReference type="Proteomes" id="UP001595997">
    <property type="component" value="Unassembled WGS sequence"/>
</dbReference>
<reference evidence="2" key="1">
    <citation type="journal article" date="2019" name="Int. J. Syst. Evol. Microbiol.">
        <title>The Global Catalogue of Microorganisms (GCM) 10K type strain sequencing project: providing services to taxonomists for standard genome sequencing and annotation.</title>
        <authorList>
            <consortium name="The Broad Institute Genomics Platform"/>
            <consortium name="The Broad Institute Genome Sequencing Center for Infectious Disease"/>
            <person name="Wu L."/>
            <person name="Ma J."/>
        </authorList>
    </citation>
    <scope>NUCLEOTIDE SEQUENCE [LARGE SCALE GENOMIC DNA]</scope>
    <source>
        <strain evidence="2">CGMCC 4.7357</strain>
    </source>
</reference>
<sequence>MSWSTSRRRRRDAHFKPATYDKVARAYFDAAPPAELVGGEKNPPPGLHVFAWSPTQRALVWKGDPGSIGVAVTGSPGTDLVQLWSRYRPE</sequence>
<dbReference type="EMBL" id="JBHSFH010000007">
    <property type="protein sequence ID" value="MFC4495465.1"/>
    <property type="molecule type" value="Genomic_DNA"/>
</dbReference>
<organism evidence="1 2">
    <name type="scientific">Streptomyces ovatisporus</name>
    <dbReference type="NCBI Taxonomy" id="1128682"/>
    <lineage>
        <taxon>Bacteria</taxon>
        <taxon>Bacillati</taxon>
        <taxon>Actinomycetota</taxon>
        <taxon>Actinomycetes</taxon>
        <taxon>Kitasatosporales</taxon>
        <taxon>Streptomycetaceae</taxon>
        <taxon>Streptomyces</taxon>
    </lineage>
</organism>
<name>A0ABV9A978_9ACTN</name>
<comment type="caution">
    <text evidence="1">The sequence shown here is derived from an EMBL/GenBank/DDBJ whole genome shotgun (WGS) entry which is preliminary data.</text>
</comment>
<protein>
    <submittedName>
        <fullName evidence="1">Uncharacterized protein</fullName>
    </submittedName>
</protein>
<keyword evidence="2" id="KW-1185">Reference proteome</keyword>